<dbReference type="EMBL" id="CP139957">
    <property type="protein sequence ID" value="WPX08857.1"/>
    <property type="molecule type" value="Genomic_DNA"/>
</dbReference>
<sequence>MVESSPTSEGNFVTFHKEGYAYMTSELQKVVSYFSDDSTSFGIAVHLFQFPKSRLQTNKSIKK</sequence>
<keyword evidence="2" id="KW-1185">Reference proteome</keyword>
<reference evidence="1 2" key="1">
    <citation type="submission" date="2023-12" db="EMBL/GenBank/DDBJ databases">
        <authorList>
            <person name="Manesh M.J.H."/>
            <person name="Bing R.G."/>
            <person name="Willard D.J."/>
            <person name="Kelly R.M."/>
        </authorList>
    </citation>
    <scope>NUCLEOTIDE SEQUENCE [LARGE SCALE GENOMIC DNA]</scope>
    <source>
        <strain evidence="1 2">DSM 8977</strain>
    </source>
</reference>
<gene>
    <name evidence="1" type="ORF">SOJ16_000013</name>
</gene>
<dbReference type="Proteomes" id="UP001322744">
    <property type="component" value="Chromosome"/>
</dbReference>
<name>A0ABZ0U059_9FIRM</name>
<evidence type="ECO:0000313" key="2">
    <source>
        <dbReference type="Proteomes" id="UP001322744"/>
    </source>
</evidence>
<protein>
    <submittedName>
        <fullName evidence="1">Uncharacterized protein</fullName>
    </submittedName>
</protein>
<organism evidence="1 2">
    <name type="scientific">Anaerocellum danielii</name>
    <dbReference type="NCBI Taxonomy" id="1387557"/>
    <lineage>
        <taxon>Bacteria</taxon>
        <taxon>Bacillati</taxon>
        <taxon>Bacillota</taxon>
        <taxon>Bacillota incertae sedis</taxon>
        <taxon>Caldicellulosiruptorales</taxon>
        <taxon>Caldicellulosiruptoraceae</taxon>
        <taxon>Anaerocellum</taxon>
    </lineage>
</organism>
<evidence type="ECO:0000313" key="1">
    <source>
        <dbReference type="EMBL" id="WPX08857.1"/>
    </source>
</evidence>
<accession>A0ABZ0U059</accession>
<dbReference type="RefSeq" id="WP_052661764.1">
    <property type="nucleotide sequence ID" value="NZ_CP139957.1"/>
</dbReference>
<proteinExistence type="predicted"/>